<protein>
    <recommendedName>
        <fullName evidence="3">DUF4102 domain-containing protein</fullName>
    </recommendedName>
</protein>
<evidence type="ECO:0008006" key="3">
    <source>
        <dbReference type="Google" id="ProtNLM"/>
    </source>
</evidence>
<sequence length="88" mass="10229">MTLSTGIITRTRLRIGMTEIEVHTDRYEREHGRKPAGRRFWRFTLVSSTVTAKDHHLDIGQPLAYRAALEQAKEMARLRKSEQIIVKP</sequence>
<gene>
    <name evidence="1" type="ORF">QA636_15015</name>
</gene>
<evidence type="ECO:0000313" key="1">
    <source>
        <dbReference type="EMBL" id="WFU66733.1"/>
    </source>
</evidence>
<dbReference type="EMBL" id="CP121646">
    <property type="protein sequence ID" value="WFU66733.1"/>
    <property type="molecule type" value="Genomic_DNA"/>
</dbReference>
<reference evidence="1 2" key="1">
    <citation type="submission" date="2023-04" db="EMBL/GenBank/DDBJ databases">
        <title>Australian commercial rhizobial inoculants.</title>
        <authorList>
            <person name="Kohlmeier M.G."/>
            <person name="O'Hara G.W."/>
            <person name="Colombi E."/>
            <person name="Ramsay J.P."/>
            <person name="Terpolilli J."/>
        </authorList>
    </citation>
    <scope>NUCLEOTIDE SEQUENCE [LARGE SCALE GENOMIC DNA]</scope>
    <source>
        <strain evidence="1 2">CB627</strain>
    </source>
</reference>
<organism evidence="1 2">
    <name type="scientific">Bradyrhizobium brasilense</name>
    <dbReference type="NCBI Taxonomy" id="1419277"/>
    <lineage>
        <taxon>Bacteria</taxon>
        <taxon>Pseudomonadati</taxon>
        <taxon>Pseudomonadota</taxon>
        <taxon>Alphaproteobacteria</taxon>
        <taxon>Hyphomicrobiales</taxon>
        <taxon>Nitrobacteraceae</taxon>
        <taxon>Bradyrhizobium</taxon>
    </lineage>
</organism>
<accession>A0ABY8JRU6</accession>
<proteinExistence type="predicted"/>
<dbReference type="RefSeq" id="WP_141343423.1">
    <property type="nucleotide sequence ID" value="NZ_CP121646.1"/>
</dbReference>
<name>A0ABY8JRU6_9BRAD</name>
<keyword evidence="2" id="KW-1185">Reference proteome</keyword>
<dbReference type="Proteomes" id="UP001221546">
    <property type="component" value="Chromosome"/>
</dbReference>
<evidence type="ECO:0000313" key="2">
    <source>
        <dbReference type="Proteomes" id="UP001221546"/>
    </source>
</evidence>